<dbReference type="RefSeq" id="WP_344796248.1">
    <property type="nucleotide sequence ID" value="NZ_BAABBN010000004.1"/>
</dbReference>
<dbReference type="SUPFAM" id="SSF53850">
    <property type="entry name" value="Periplasmic binding protein-like II"/>
    <property type="match status" value="1"/>
</dbReference>
<feature type="domain" description="HTH lysR-type" evidence="5">
    <location>
        <begin position="12"/>
        <end position="62"/>
    </location>
</feature>
<dbReference type="PROSITE" id="PS50931">
    <property type="entry name" value="HTH_LYSR"/>
    <property type="match status" value="1"/>
</dbReference>
<evidence type="ECO:0000256" key="2">
    <source>
        <dbReference type="ARBA" id="ARBA00023015"/>
    </source>
</evidence>
<organism evidence="6 7">
    <name type="scientific">Litoribacillus peritrichatus</name>
    <dbReference type="NCBI Taxonomy" id="718191"/>
    <lineage>
        <taxon>Bacteria</taxon>
        <taxon>Pseudomonadati</taxon>
        <taxon>Pseudomonadota</taxon>
        <taxon>Gammaproteobacteria</taxon>
        <taxon>Oceanospirillales</taxon>
        <taxon>Oceanospirillaceae</taxon>
        <taxon>Litoribacillus</taxon>
    </lineage>
</organism>
<dbReference type="InterPro" id="IPR005119">
    <property type="entry name" value="LysR_subst-bd"/>
</dbReference>
<dbReference type="Gene3D" id="3.40.190.290">
    <property type="match status" value="1"/>
</dbReference>
<evidence type="ECO:0000256" key="1">
    <source>
        <dbReference type="ARBA" id="ARBA00009437"/>
    </source>
</evidence>
<accession>A0ABP7MCD7</accession>
<name>A0ABP7MCD7_9GAMM</name>
<sequence length="314" mass="35494">MNKLKDLPRFLIFHEVAKQGSFTLAANQLGLTKSAISQHVSQLEKTLQVQLLNRTTRGLTLTEAGERFLQYCVEIRQQIDMAFDEIQELEKTPRGVLTITAPHSLEQEVVLPTLAEYCLEFPNIKPNIIIDDEPLDLIKNNIDIALHIGQLKDSSYRARRLGQLEDIICASPKYLLEHPPILSIANLASHTWVATCWQQMRPQCKLTQYSASCSTETEVFSVPQDIKTNTLPAALNLIEQGFGIGMLPDICTFNSLNDGRLTRILPDVKCTLWPIHAIHPYHGKVPGKVKRFIDIAQKNINRFQSDQGRLVTFD</sequence>
<evidence type="ECO:0000313" key="7">
    <source>
        <dbReference type="Proteomes" id="UP001501565"/>
    </source>
</evidence>
<keyword evidence="7" id="KW-1185">Reference proteome</keyword>
<dbReference type="Pfam" id="PF00126">
    <property type="entry name" value="HTH_1"/>
    <property type="match status" value="1"/>
</dbReference>
<evidence type="ECO:0000256" key="3">
    <source>
        <dbReference type="ARBA" id="ARBA00023125"/>
    </source>
</evidence>
<dbReference type="PANTHER" id="PTHR30537:SF30">
    <property type="entry name" value="TRANSCRIPTIONAL REGULATOR-RELATED"/>
    <property type="match status" value="1"/>
</dbReference>
<dbReference type="SUPFAM" id="SSF46785">
    <property type="entry name" value="Winged helix' DNA-binding domain"/>
    <property type="match status" value="1"/>
</dbReference>
<dbReference type="InterPro" id="IPR036390">
    <property type="entry name" value="WH_DNA-bd_sf"/>
</dbReference>
<dbReference type="PANTHER" id="PTHR30537">
    <property type="entry name" value="HTH-TYPE TRANSCRIPTIONAL REGULATOR"/>
    <property type="match status" value="1"/>
</dbReference>
<evidence type="ECO:0000256" key="4">
    <source>
        <dbReference type="ARBA" id="ARBA00023163"/>
    </source>
</evidence>
<evidence type="ECO:0000259" key="5">
    <source>
        <dbReference type="PROSITE" id="PS50931"/>
    </source>
</evidence>
<comment type="caution">
    <text evidence="6">The sequence shown here is derived from an EMBL/GenBank/DDBJ whole genome shotgun (WGS) entry which is preliminary data.</text>
</comment>
<dbReference type="Gene3D" id="1.10.10.10">
    <property type="entry name" value="Winged helix-like DNA-binding domain superfamily/Winged helix DNA-binding domain"/>
    <property type="match status" value="1"/>
</dbReference>
<dbReference type="PRINTS" id="PR00039">
    <property type="entry name" value="HTHLYSR"/>
</dbReference>
<gene>
    <name evidence="6" type="ORF">GCM10022277_10750</name>
</gene>
<proteinExistence type="inferred from homology"/>
<evidence type="ECO:0000313" key="6">
    <source>
        <dbReference type="EMBL" id="GAA3917572.1"/>
    </source>
</evidence>
<dbReference type="InterPro" id="IPR000847">
    <property type="entry name" value="LysR_HTH_N"/>
</dbReference>
<keyword evidence="4" id="KW-0804">Transcription</keyword>
<protein>
    <submittedName>
        <fullName evidence="6">LysR family transcriptional regulator</fullName>
    </submittedName>
</protein>
<reference evidence="7" key="1">
    <citation type="journal article" date="2019" name="Int. J. Syst. Evol. Microbiol.">
        <title>The Global Catalogue of Microorganisms (GCM) 10K type strain sequencing project: providing services to taxonomists for standard genome sequencing and annotation.</title>
        <authorList>
            <consortium name="The Broad Institute Genomics Platform"/>
            <consortium name="The Broad Institute Genome Sequencing Center for Infectious Disease"/>
            <person name="Wu L."/>
            <person name="Ma J."/>
        </authorList>
    </citation>
    <scope>NUCLEOTIDE SEQUENCE [LARGE SCALE GENOMIC DNA]</scope>
    <source>
        <strain evidence="7">JCM 17551</strain>
    </source>
</reference>
<dbReference type="Proteomes" id="UP001501565">
    <property type="component" value="Unassembled WGS sequence"/>
</dbReference>
<dbReference type="Pfam" id="PF03466">
    <property type="entry name" value="LysR_substrate"/>
    <property type="match status" value="1"/>
</dbReference>
<dbReference type="EMBL" id="BAABBN010000004">
    <property type="protein sequence ID" value="GAA3917572.1"/>
    <property type="molecule type" value="Genomic_DNA"/>
</dbReference>
<dbReference type="CDD" id="cd08422">
    <property type="entry name" value="PBP2_CrgA_like"/>
    <property type="match status" value="1"/>
</dbReference>
<keyword evidence="3" id="KW-0238">DNA-binding</keyword>
<keyword evidence="2" id="KW-0805">Transcription regulation</keyword>
<dbReference type="InterPro" id="IPR036388">
    <property type="entry name" value="WH-like_DNA-bd_sf"/>
</dbReference>
<comment type="similarity">
    <text evidence="1">Belongs to the LysR transcriptional regulatory family.</text>
</comment>
<dbReference type="InterPro" id="IPR058163">
    <property type="entry name" value="LysR-type_TF_proteobact-type"/>
</dbReference>